<accession>A0A6J4QMI8</accession>
<reference evidence="1" key="1">
    <citation type="submission" date="2020-02" db="EMBL/GenBank/DDBJ databases">
        <authorList>
            <person name="Meier V. D."/>
        </authorList>
    </citation>
    <scope>NUCLEOTIDE SEQUENCE</scope>
    <source>
        <strain evidence="1">AVDCRST_MAG58</strain>
    </source>
</reference>
<proteinExistence type="predicted"/>
<sequence length="34" mass="3646">MLEIQSALEDLARRHGGSFKAGDAAKVGVHPRDL</sequence>
<name>A0A6J4QMI8_9ACTN</name>
<dbReference type="AlphaFoldDB" id="A0A6J4QMI8"/>
<organism evidence="1">
    <name type="scientific">uncultured Rubrobacteraceae bacterium</name>
    <dbReference type="NCBI Taxonomy" id="349277"/>
    <lineage>
        <taxon>Bacteria</taxon>
        <taxon>Bacillati</taxon>
        <taxon>Actinomycetota</taxon>
        <taxon>Rubrobacteria</taxon>
        <taxon>Rubrobacterales</taxon>
        <taxon>Rubrobacteraceae</taxon>
        <taxon>environmental samples</taxon>
    </lineage>
</organism>
<gene>
    <name evidence="1" type="ORF">AVDCRST_MAG58-812</name>
</gene>
<protein>
    <submittedName>
        <fullName evidence="1">Uncharacterized protein</fullName>
    </submittedName>
</protein>
<dbReference type="EMBL" id="CADCVF010000018">
    <property type="protein sequence ID" value="CAA9449232.1"/>
    <property type="molecule type" value="Genomic_DNA"/>
</dbReference>
<evidence type="ECO:0000313" key="1">
    <source>
        <dbReference type="EMBL" id="CAA9449232.1"/>
    </source>
</evidence>